<dbReference type="PANTHER" id="PTHR35566:SF1">
    <property type="entry name" value="TYPE VI SECRETION SYSTEM BASEPLATE COMPONENT TSSK1"/>
    <property type="match status" value="1"/>
</dbReference>
<sequence length="470" mass="53234">MTAAAVHWHEGMFLRPQHFQAGQRNLAHMAARNAKWDQHYNWGLRSIEIDTDALSNYRFLVRSLQARLRDGMTVSIPDDGVLPDFDLKDAIAGKQHVTIYLAVPLLQLTRANINRSDAVDDVRYTVATQELEDENTGLNPQPIQVRLTNFKLLAAGHDQAGYETLPLARIKRADRAEATPELDESYIPPLLACDAWKPLETGLLQQIYDRIGKKVEFLSSQITSRGITFDSAGQGDQRLFEQLRVMNETFAPLGVRCFAQGQHPFDMYLELSRLVGQLAIFGAQRRPPQLPRYDHDDLGACFWRIKQQVDALLDIVVEPEYKERPFVGAGMRLQVALESSWLEGNRRIFLGVQSPQSAEDCNRLLTRGLDMKIGSSDRVDEIFRQGRAGLRFSYCSHPPRSLPSLPGLTYFQIEREANTEWDQVERSLSLAVRLNENLIVSNIQGQRALTIRVGGQTTSLQFTLYVTSEQ</sequence>
<gene>
    <name evidence="1" type="ORF">Pla8534_29640</name>
</gene>
<dbReference type="NCBIfam" id="TIGR03353">
    <property type="entry name" value="VI_chp_4"/>
    <property type="match status" value="1"/>
</dbReference>
<protein>
    <recommendedName>
        <fullName evidence="3">Type VI secretion system baseplate subunit TssK</fullName>
    </recommendedName>
</protein>
<evidence type="ECO:0008006" key="3">
    <source>
        <dbReference type="Google" id="ProtNLM"/>
    </source>
</evidence>
<dbReference type="OrthoDB" id="9775333at2"/>
<evidence type="ECO:0000313" key="2">
    <source>
        <dbReference type="Proteomes" id="UP000317648"/>
    </source>
</evidence>
<dbReference type="Proteomes" id="UP000317648">
    <property type="component" value="Chromosome"/>
</dbReference>
<dbReference type="InterPro" id="IPR010263">
    <property type="entry name" value="T6SS_TssK"/>
</dbReference>
<dbReference type="PANTHER" id="PTHR35566">
    <property type="entry name" value="BLR3599 PROTEIN"/>
    <property type="match status" value="1"/>
</dbReference>
<evidence type="ECO:0000313" key="1">
    <source>
        <dbReference type="EMBL" id="QDU95152.1"/>
    </source>
</evidence>
<name>A0A518DTI2_9BACT</name>
<accession>A0A518DTI2</accession>
<organism evidence="1 2">
    <name type="scientific">Lignipirellula cremea</name>
    <dbReference type="NCBI Taxonomy" id="2528010"/>
    <lineage>
        <taxon>Bacteria</taxon>
        <taxon>Pseudomonadati</taxon>
        <taxon>Planctomycetota</taxon>
        <taxon>Planctomycetia</taxon>
        <taxon>Pirellulales</taxon>
        <taxon>Pirellulaceae</taxon>
        <taxon>Lignipirellula</taxon>
    </lineage>
</organism>
<keyword evidence="2" id="KW-1185">Reference proteome</keyword>
<dbReference type="Pfam" id="PF05936">
    <property type="entry name" value="T6SS_VasE"/>
    <property type="match status" value="1"/>
</dbReference>
<dbReference type="RefSeq" id="WP_145053919.1">
    <property type="nucleotide sequence ID" value="NZ_CP036433.1"/>
</dbReference>
<dbReference type="EMBL" id="CP036433">
    <property type="protein sequence ID" value="QDU95152.1"/>
    <property type="molecule type" value="Genomic_DNA"/>
</dbReference>
<dbReference type="AlphaFoldDB" id="A0A518DTI2"/>
<dbReference type="KEGG" id="lcre:Pla8534_29640"/>
<proteinExistence type="predicted"/>
<reference evidence="1 2" key="1">
    <citation type="submission" date="2019-02" db="EMBL/GenBank/DDBJ databases">
        <title>Deep-cultivation of Planctomycetes and their phenomic and genomic characterization uncovers novel biology.</title>
        <authorList>
            <person name="Wiegand S."/>
            <person name="Jogler M."/>
            <person name="Boedeker C."/>
            <person name="Pinto D."/>
            <person name="Vollmers J."/>
            <person name="Rivas-Marin E."/>
            <person name="Kohn T."/>
            <person name="Peeters S.H."/>
            <person name="Heuer A."/>
            <person name="Rast P."/>
            <person name="Oberbeckmann S."/>
            <person name="Bunk B."/>
            <person name="Jeske O."/>
            <person name="Meyerdierks A."/>
            <person name="Storesund J.E."/>
            <person name="Kallscheuer N."/>
            <person name="Luecker S."/>
            <person name="Lage O.M."/>
            <person name="Pohl T."/>
            <person name="Merkel B.J."/>
            <person name="Hornburger P."/>
            <person name="Mueller R.-W."/>
            <person name="Bruemmer F."/>
            <person name="Labrenz M."/>
            <person name="Spormann A.M."/>
            <person name="Op den Camp H."/>
            <person name="Overmann J."/>
            <person name="Amann R."/>
            <person name="Jetten M.S.M."/>
            <person name="Mascher T."/>
            <person name="Medema M.H."/>
            <person name="Devos D.P."/>
            <person name="Kaster A.-K."/>
            <person name="Ovreas L."/>
            <person name="Rohde M."/>
            <person name="Galperin M.Y."/>
            <person name="Jogler C."/>
        </authorList>
    </citation>
    <scope>NUCLEOTIDE SEQUENCE [LARGE SCALE GENOMIC DNA]</scope>
    <source>
        <strain evidence="1 2">Pla85_3_4</strain>
    </source>
</reference>